<dbReference type="AlphaFoldDB" id="A0A5M3Z0R3"/>
<feature type="compositionally biased region" description="Basic and acidic residues" evidence="1">
    <location>
        <begin position="111"/>
        <end position="129"/>
    </location>
</feature>
<dbReference type="OrthoDB" id="4221933at2759"/>
<comment type="caution">
    <text evidence="2">The sequence shown here is derived from an EMBL/GenBank/DDBJ whole genome shotgun (WGS) entry which is preliminary data.</text>
</comment>
<feature type="compositionally biased region" description="Polar residues" evidence="1">
    <location>
        <begin position="177"/>
        <end position="191"/>
    </location>
</feature>
<evidence type="ECO:0000256" key="1">
    <source>
        <dbReference type="SAM" id="MobiDB-lite"/>
    </source>
</evidence>
<reference evidence="2 3" key="1">
    <citation type="submission" date="2020-01" db="EMBL/GenBank/DDBJ databases">
        <title>Aspergillus terreus IFO 6365 whole genome shotgun sequence.</title>
        <authorList>
            <person name="Kanamasa S."/>
            <person name="Takahashi H."/>
        </authorList>
    </citation>
    <scope>NUCLEOTIDE SEQUENCE [LARGE SCALE GENOMIC DNA]</scope>
    <source>
        <strain evidence="2 3">IFO 6365</strain>
    </source>
</reference>
<gene>
    <name evidence="2" type="ORF">ATEIFO6365_0006016200</name>
</gene>
<feature type="region of interest" description="Disordered" evidence="1">
    <location>
        <begin position="170"/>
        <end position="202"/>
    </location>
</feature>
<keyword evidence="3" id="KW-1185">Reference proteome</keyword>
<dbReference type="VEuPathDB" id="FungiDB:ATEG_02943"/>
<feature type="region of interest" description="Disordered" evidence="1">
    <location>
        <begin position="97"/>
        <end position="129"/>
    </location>
</feature>
<organism evidence="2 3">
    <name type="scientific">Aspergillus terreus</name>
    <dbReference type="NCBI Taxonomy" id="33178"/>
    <lineage>
        <taxon>Eukaryota</taxon>
        <taxon>Fungi</taxon>
        <taxon>Dikarya</taxon>
        <taxon>Ascomycota</taxon>
        <taxon>Pezizomycotina</taxon>
        <taxon>Eurotiomycetes</taxon>
        <taxon>Eurotiomycetidae</taxon>
        <taxon>Eurotiales</taxon>
        <taxon>Aspergillaceae</taxon>
        <taxon>Aspergillus</taxon>
        <taxon>Aspergillus subgen. Circumdati</taxon>
    </lineage>
</organism>
<dbReference type="Proteomes" id="UP000452235">
    <property type="component" value="Unassembled WGS sequence"/>
</dbReference>
<accession>A0A5M3Z0R3</accession>
<evidence type="ECO:0000313" key="3">
    <source>
        <dbReference type="Proteomes" id="UP000452235"/>
    </source>
</evidence>
<protein>
    <submittedName>
        <fullName evidence="2">Uncharacterized protein</fullName>
    </submittedName>
</protein>
<proteinExistence type="predicted"/>
<evidence type="ECO:0000313" key="2">
    <source>
        <dbReference type="EMBL" id="GFF16825.1"/>
    </source>
</evidence>
<dbReference type="EMBL" id="BLJY01000006">
    <property type="protein sequence ID" value="GFF16825.1"/>
    <property type="molecule type" value="Genomic_DNA"/>
</dbReference>
<sequence>MDRWQRNLRIIHQISEFVDLDAHGSDRVADLIGLIDAMREGLMQIDEQLCIADAPINMLFLTKLKARPQWAAWATAMLQDGAADRLTFRELADRALQRETDPAGAAGTGTEGDHRADGEAAGVDPRRTLTQEDINAFVVRQMRQSQSERGHAKRPSQEEINDYVVQQMRRDQEMTTRTRSYSQPEPRSQQAPVRTRQDRRPRPRCTFCGEASHQVGHCWRRWRVAVEAPQGQFVPKRVEFRSEIPGQPPIYRSGFMLY</sequence>
<name>A0A5M3Z0R3_ASPTE</name>